<dbReference type="InterPro" id="IPR009273">
    <property type="entry name" value="DUF930"/>
</dbReference>
<reference evidence="2 3" key="1">
    <citation type="submission" date="2019-06" db="EMBL/GenBank/DDBJ databases">
        <title>Sorghum-associated microbial communities from plants grown in Nebraska, USA.</title>
        <authorList>
            <person name="Schachtman D."/>
        </authorList>
    </citation>
    <scope>NUCLEOTIDE SEQUENCE [LARGE SCALE GENOMIC DNA]</scope>
    <source>
        <strain evidence="2 3">1225</strain>
    </source>
</reference>
<comment type="caution">
    <text evidence="2">The sequence shown here is derived from an EMBL/GenBank/DDBJ whole genome shotgun (WGS) entry which is preliminary data.</text>
</comment>
<evidence type="ECO:0000313" key="3">
    <source>
        <dbReference type="Proteomes" id="UP000320653"/>
    </source>
</evidence>
<sequence length="128" mass="14545">MKKTLALAALALFSASAAHALDNRIVKQLNALAPEERREQRCDMEAMDQIRKEGDFRPDKVIAYTFEPPVAAGDDIKAPGAVFRSGGDWYRLKYKCQTGDKGLKIMSFDFKVGSKISRDDWEKYYLYD</sequence>
<evidence type="ECO:0000313" key="2">
    <source>
        <dbReference type="EMBL" id="TWF54757.1"/>
    </source>
</evidence>
<feature type="chain" id="PRO_5021802097" evidence="1">
    <location>
        <begin position="21"/>
        <end position="128"/>
    </location>
</feature>
<keyword evidence="1" id="KW-0732">Signal</keyword>
<proteinExistence type="predicted"/>
<keyword evidence="3" id="KW-1185">Reference proteome</keyword>
<dbReference type="Pfam" id="PF06059">
    <property type="entry name" value="DUF930"/>
    <property type="match status" value="1"/>
</dbReference>
<dbReference type="RefSeq" id="WP_145637480.1">
    <property type="nucleotide sequence ID" value="NZ_VIWP01000003.1"/>
</dbReference>
<protein>
    <submittedName>
        <fullName evidence="2">Uncharacterized protein DUF930</fullName>
    </submittedName>
</protein>
<organism evidence="2 3">
    <name type="scientific">Neorhizobium alkalisoli</name>
    <dbReference type="NCBI Taxonomy" id="528178"/>
    <lineage>
        <taxon>Bacteria</taxon>
        <taxon>Pseudomonadati</taxon>
        <taxon>Pseudomonadota</taxon>
        <taxon>Alphaproteobacteria</taxon>
        <taxon>Hyphomicrobiales</taxon>
        <taxon>Rhizobiaceae</taxon>
        <taxon>Rhizobium/Agrobacterium group</taxon>
        <taxon>Neorhizobium</taxon>
    </lineage>
</organism>
<dbReference type="Proteomes" id="UP000320653">
    <property type="component" value="Unassembled WGS sequence"/>
</dbReference>
<accession>A0A561QWK9</accession>
<gene>
    <name evidence="2" type="ORF">FHW37_103627</name>
</gene>
<dbReference type="OrthoDB" id="8444764at2"/>
<feature type="signal peptide" evidence="1">
    <location>
        <begin position="1"/>
        <end position="20"/>
    </location>
</feature>
<evidence type="ECO:0000256" key="1">
    <source>
        <dbReference type="SAM" id="SignalP"/>
    </source>
</evidence>
<dbReference type="AlphaFoldDB" id="A0A561QWK9"/>
<dbReference type="EMBL" id="VIWP01000003">
    <property type="protein sequence ID" value="TWF54757.1"/>
    <property type="molecule type" value="Genomic_DNA"/>
</dbReference>
<name>A0A561QWK9_9HYPH</name>